<keyword evidence="9" id="KW-1185">Reference proteome</keyword>
<dbReference type="GO" id="GO:0005737">
    <property type="term" value="C:cytoplasm"/>
    <property type="evidence" value="ECO:0007669"/>
    <property type="project" value="UniProtKB-SubCell"/>
</dbReference>
<evidence type="ECO:0000256" key="4">
    <source>
        <dbReference type="ARBA" id="ARBA00022857"/>
    </source>
</evidence>
<sequence length="452" mass="48104">MGAMMTTLSEAVLGGGTPEELLRAPVPQSYRAAHLSVEDTDLFLGVQDKDVRKSLRVGDVPMPELAPDEVLIAVMASAVNYNTVWSAMFEPLPTFKFLKQFARQGGWAARHDQPYHVVGSDCAGVVVRTGSGVRRWNVGDHVVVSPIQVDDQEPATHGDGMLGEEQRAWGFETNFGALADYTVARASQLIPKPAHLSWEEAAVNPLCAGTAYRMLVGRNGARLKQGDVVLVWGAAGGLGGYAVQFAKNGGATPVGIVSSPEKAAAARALGCDIVIDRNEFGLRGDPSDDPAEVVAIGKRLGSLIRERAGRDPDIVFEHVGRATFGVSLFVAARGGVVVTCGSSSGYQHVYDNRYLWMRLKRVIGSHAANMREQFECGDLISSGRIRPTMSAVYPLTEIGEAARLVQTNGHLGKVAVLCQAPRAGLGVTNPELRARLGADQLAPLMNLAGGGQ</sequence>
<dbReference type="AlphaFoldDB" id="A0A918AR68"/>
<evidence type="ECO:0000256" key="3">
    <source>
        <dbReference type="ARBA" id="ARBA00022490"/>
    </source>
</evidence>
<evidence type="ECO:0000256" key="1">
    <source>
        <dbReference type="ARBA" id="ARBA00004496"/>
    </source>
</evidence>
<dbReference type="Pfam" id="PF08240">
    <property type="entry name" value="ADH_N"/>
    <property type="match status" value="1"/>
</dbReference>
<reference evidence="8" key="2">
    <citation type="submission" date="2020-09" db="EMBL/GenBank/DDBJ databases">
        <authorList>
            <person name="Sun Q."/>
            <person name="Ohkuma M."/>
        </authorList>
    </citation>
    <scope>NUCLEOTIDE SEQUENCE</scope>
    <source>
        <strain evidence="8">JCM 3313</strain>
    </source>
</reference>
<dbReference type="InterPro" id="IPR036291">
    <property type="entry name" value="NAD(P)-bd_dom_sf"/>
</dbReference>
<keyword evidence="3" id="KW-0963">Cytoplasm</keyword>
<dbReference type="InterPro" id="IPR020843">
    <property type="entry name" value="ER"/>
</dbReference>
<dbReference type="Gene3D" id="3.90.180.10">
    <property type="entry name" value="Medium-chain alcohol dehydrogenases, catalytic domain"/>
    <property type="match status" value="2"/>
</dbReference>
<evidence type="ECO:0000313" key="8">
    <source>
        <dbReference type="EMBL" id="GGP72385.1"/>
    </source>
</evidence>
<keyword evidence="4" id="KW-0521">NADP</keyword>
<comment type="subunit">
    <text evidence="2">Homotetramer.</text>
</comment>
<dbReference type="GO" id="GO:0043880">
    <property type="term" value="F:crotonyl-CoA reductase activity"/>
    <property type="evidence" value="ECO:0007669"/>
    <property type="project" value="InterPro"/>
</dbReference>
<dbReference type="InterPro" id="IPR010085">
    <property type="entry name" value="Crot_CoA_red"/>
</dbReference>
<dbReference type="EMBL" id="BMRG01000013">
    <property type="protein sequence ID" value="GGP72385.1"/>
    <property type="molecule type" value="Genomic_DNA"/>
</dbReference>
<dbReference type="PROSITE" id="PS01162">
    <property type="entry name" value="QOR_ZETA_CRYSTAL"/>
    <property type="match status" value="1"/>
</dbReference>
<accession>A0A918AR68</accession>
<evidence type="ECO:0000256" key="2">
    <source>
        <dbReference type="ARBA" id="ARBA00011881"/>
    </source>
</evidence>
<dbReference type="PANTHER" id="PTHR44154:SF1">
    <property type="entry name" value="QUINONE OXIDOREDUCTASE"/>
    <property type="match status" value="1"/>
</dbReference>
<feature type="domain" description="Enoyl reductase (ER)" evidence="7">
    <location>
        <begin position="50"/>
        <end position="416"/>
    </location>
</feature>
<keyword evidence="5" id="KW-0694">RNA-binding</keyword>
<comment type="caution">
    <text evidence="8">The sequence shown here is derived from an EMBL/GenBank/DDBJ whole genome shotgun (WGS) entry which is preliminary data.</text>
</comment>
<evidence type="ECO:0000313" key="9">
    <source>
        <dbReference type="Proteomes" id="UP000639606"/>
    </source>
</evidence>
<evidence type="ECO:0000259" key="7">
    <source>
        <dbReference type="SMART" id="SM00829"/>
    </source>
</evidence>
<dbReference type="Pfam" id="PF00107">
    <property type="entry name" value="ADH_zinc_N"/>
    <property type="match status" value="1"/>
</dbReference>
<dbReference type="InterPro" id="IPR013154">
    <property type="entry name" value="ADH-like_N"/>
</dbReference>
<comment type="subcellular location">
    <subcellularLocation>
        <location evidence="1">Cytoplasm</location>
    </subcellularLocation>
</comment>
<dbReference type="GO" id="GO:0003723">
    <property type="term" value="F:RNA binding"/>
    <property type="evidence" value="ECO:0007669"/>
    <property type="project" value="UniProtKB-KW"/>
</dbReference>
<dbReference type="SUPFAM" id="SSF51735">
    <property type="entry name" value="NAD(P)-binding Rossmann-fold domains"/>
    <property type="match status" value="1"/>
</dbReference>
<dbReference type="InterPro" id="IPR011032">
    <property type="entry name" value="GroES-like_sf"/>
</dbReference>
<proteinExistence type="predicted"/>
<evidence type="ECO:0000256" key="5">
    <source>
        <dbReference type="ARBA" id="ARBA00022884"/>
    </source>
</evidence>
<name>A0A918AR68_9PSEU</name>
<keyword evidence="6" id="KW-0007">Acetylation</keyword>
<dbReference type="SUPFAM" id="SSF50129">
    <property type="entry name" value="GroES-like"/>
    <property type="match status" value="1"/>
</dbReference>
<gene>
    <name evidence="8" type="primary">qor</name>
    <name evidence="8" type="ORF">GCM10010185_52010</name>
</gene>
<dbReference type="InterPro" id="IPR013149">
    <property type="entry name" value="ADH-like_C"/>
</dbReference>
<dbReference type="NCBIfam" id="TIGR01751">
    <property type="entry name" value="crot-CoA-red"/>
    <property type="match status" value="1"/>
</dbReference>
<dbReference type="PANTHER" id="PTHR44154">
    <property type="entry name" value="QUINONE OXIDOREDUCTASE"/>
    <property type="match status" value="1"/>
</dbReference>
<dbReference type="GO" id="GO:0008270">
    <property type="term" value="F:zinc ion binding"/>
    <property type="evidence" value="ECO:0007669"/>
    <property type="project" value="InterPro"/>
</dbReference>
<organism evidence="8 9">
    <name type="scientific">Saccharothrix coeruleofusca</name>
    <dbReference type="NCBI Taxonomy" id="33919"/>
    <lineage>
        <taxon>Bacteria</taxon>
        <taxon>Bacillati</taxon>
        <taxon>Actinomycetota</taxon>
        <taxon>Actinomycetes</taxon>
        <taxon>Pseudonocardiales</taxon>
        <taxon>Pseudonocardiaceae</taxon>
        <taxon>Saccharothrix</taxon>
    </lineage>
</organism>
<evidence type="ECO:0000256" key="6">
    <source>
        <dbReference type="ARBA" id="ARBA00022990"/>
    </source>
</evidence>
<dbReference type="Proteomes" id="UP000639606">
    <property type="component" value="Unassembled WGS sequence"/>
</dbReference>
<protein>
    <submittedName>
        <fullName evidence="8">Crotonyl-CoA reductase</fullName>
    </submittedName>
</protein>
<dbReference type="SMART" id="SM00829">
    <property type="entry name" value="PKS_ER"/>
    <property type="match status" value="1"/>
</dbReference>
<reference evidence="8" key="1">
    <citation type="journal article" date="2014" name="Int. J. Syst. Evol. Microbiol.">
        <title>Complete genome sequence of Corynebacterium casei LMG S-19264T (=DSM 44701T), isolated from a smear-ripened cheese.</title>
        <authorList>
            <consortium name="US DOE Joint Genome Institute (JGI-PGF)"/>
            <person name="Walter F."/>
            <person name="Albersmeier A."/>
            <person name="Kalinowski J."/>
            <person name="Ruckert C."/>
        </authorList>
    </citation>
    <scope>NUCLEOTIDE SEQUENCE</scope>
    <source>
        <strain evidence="8">JCM 3313</strain>
    </source>
</reference>
<dbReference type="InterPro" id="IPR002364">
    <property type="entry name" value="Quin_OxRdtase/zeta-crystal_CS"/>
</dbReference>
<dbReference type="InterPro" id="IPR051603">
    <property type="entry name" value="Zinc-ADH_QOR/CCCR"/>
</dbReference>